<accession>A0A8S9LB59</accession>
<protein>
    <submittedName>
        <fullName evidence="2">Uncharacterized protein</fullName>
    </submittedName>
</protein>
<proteinExistence type="predicted"/>
<feature type="region of interest" description="Disordered" evidence="1">
    <location>
        <begin position="42"/>
        <end position="168"/>
    </location>
</feature>
<reference evidence="2" key="1">
    <citation type="submission" date="2019-12" db="EMBL/GenBank/DDBJ databases">
        <title>Genome sequencing and annotation of Brassica cretica.</title>
        <authorList>
            <person name="Studholme D.J."/>
            <person name="Sarris P.F."/>
        </authorList>
    </citation>
    <scope>NUCLEOTIDE SEQUENCE</scope>
    <source>
        <strain evidence="2">PFS-102/07</strain>
        <tissue evidence="2">Leaf</tissue>
    </source>
</reference>
<gene>
    <name evidence="2" type="ORF">F2Q70_00026957</name>
</gene>
<feature type="compositionally biased region" description="Basic and acidic residues" evidence="1">
    <location>
        <begin position="138"/>
        <end position="151"/>
    </location>
</feature>
<name>A0A8S9LB59_BRACR</name>
<organism evidence="2">
    <name type="scientific">Brassica cretica</name>
    <name type="common">Mustard</name>
    <dbReference type="NCBI Taxonomy" id="69181"/>
    <lineage>
        <taxon>Eukaryota</taxon>
        <taxon>Viridiplantae</taxon>
        <taxon>Streptophyta</taxon>
        <taxon>Embryophyta</taxon>
        <taxon>Tracheophyta</taxon>
        <taxon>Spermatophyta</taxon>
        <taxon>Magnoliopsida</taxon>
        <taxon>eudicotyledons</taxon>
        <taxon>Gunneridae</taxon>
        <taxon>Pentapetalae</taxon>
        <taxon>rosids</taxon>
        <taxon>malvids</taxon>
        <taxon>Brassicales</taxon>
        <taxon>Brassicaceae</taxon>
        <taxon>Brassiceae</taxon>
        <taxon>Brassica</taxon>
    </lineage>
</organism>
<sequence>MHKAIWRIDRGVERHTVGAQNSEVENRSKPQCTAIGATVRRALNPSYENPTQPTRDHQWKTEPKLVDPSTKTPSRNPTMTPYPPSQDKETNIMKQAPSSSTTHSTENFGSTPEALDLNRNEGSCPAKPVPRLQKNTKKSGDTRSGGSDDRTIRRKMRQSKEQGTRPYF</sequence>
<feature type="compositionally biased region" description="Polar residues" evidence="1">
    <location>
        <begin position="69"/>
        <end position="79"/>
    </location>
</feature>
<comment type="caution">
    <text evidence="2">The sequence shown here is derived from an EMBL/GenBank/DDBJ whole genome shotgun (WGS) entry which is preliminary data.</text>
</comment>
<feature type="compositionally biased region" description="Polar residues" evidence="1">
    <location>
        <begin position="92"/>
        <end position="110"/>
    </location>
</feature>
<evidence type="ECO:0000313" key="2">
    <source>
        <dbReference type="EMBL" id="KAF2604624.1"/>
    </source>
</evidence>
<dbReference type="EMBL" id="QGKY02000094">
    <property type="protein sequence ID" value="KAF2604624.1"/>
    <property type="molecule type" value="Genomic_DNA"/>
</dbReference>
<feature type="compositionally biased region" description="Basic and acidic residues" evidence="1">
    <location>
        <begin position="54"/>
        <end position="65"/>
    </location>
</feature>
<feature type="compositionally biased region" description="Basic and acidic residues" evidence="1">
    <location>
        <begin position="158"/>
        <end position="168"/>
    </location>
</feature>
<evidence type="ECO:0000256" key="1">
    <source>
        <dbReference type="SAM" id="MobiDB-lite"/>
    </source>
</evidence>
<dbReference type="AlphaFoldDB" id="A0A8S9LB59"/>